<dbReference type="SUPFAM" id="SSF52833">
    <property type="entry name" value="Thioredoxin-like"/>
    <property type="match status" value="1"/>
</dbReference>
<comment type="caution">
    <text evidence="2">The sequence shown here is derived from an EMBL/GenBank/DDBJ whole genome shotgun (WGS) entry which is preliminary data.</text>
</comment>
<name>A0A9W6GGK5_9BACT</name>
<feature type="transmembrane region" description="Helical" evidence="1">
    <location>
        <begin position="105"/>
        <end position="127"/>
    </location>
</feature>
<dbReference type="Proteomes" id="UP001144297">
    <property type="component" value="Unassembled WGS sequence"/>
</dbReference>
<evidence type="ECO:0000313" key="3">
    <source>
        <dbReference type="Proteomes" id="UP001144297"/>
    </source>
</evidence>
<evidence type="ECO:0000313" key="2">
    <source>
        <dbReference type="EMBL" id="GLI53322.1"/>
    </source>
</evidence>
<dbReference type="CDD" id="cd12921">
    <property type="entry name" value="VKOR_4"/>
    <property type="match status" value="1"/>
</dbReference>
<dbReference type="InterPro" id="IPR038354">
    <property type="entry name" value="VKOR_sf"/>
</dbReference>
<reference evidence="2" key="1">
    <citation type="submission" date="2022-12" db="EMBL/GenBank/DDBJ databases">
        <title>Reference genome sequencing for broad-spectrum identification of bacterial and archaeal isolates by mass spectrometry.</title>
        <authorList>
            <person name="Sekiguchi Y."/>
            <person name="Tourlousse D.M."/>
        </authorList>
    </citation>
    <scope>NUCLEOTIDE SEQUENCE</scope>
    <source>
        <strain evidence="2">TSL-P1</strain>
    </source>
</reference>
<dbReference type="Gene3D" id="1.20.1440.130">
    <property type="entry name" value="VKOR domain"/>
    <property type="match status" value="1"/>
</dbReference>
<feature type="transmembrane region" description="Helical" evidence="1">
    <location>
        <begin position="12"/>
        <end position="30"/>
    </location>
</feature>
<dbReference type="AlphaFoldDB" id="A0A9W6GGK5"/>
<organism evidence="2 3">
    <name type="scientific">Thermodesulfovibrio yellowstonii</name>
    <dbReference type="NCBI Taxonomy" id="28262"/>
    <lineage>
        <taxon>Bacteria</taxon>
        <taxon>Pseudomonadati</taxon>
        <taxon>Nitrospirota</taxon>
        <taxon>Thermodesulfovibrionia</taxon>
        <taxon>Thermodesulfovibrionales</taxon>
        <taxon>Thermodesulfovibrionaceae</taxon>
        <taxon>Thermodesulfovibrio</taxon>
    </lineage>
</organism>
<feature type="transmembrane region" description="Helical" evidence="1">
    <location>
        <begin position="134"/>
        <end position="153"/>
    </location>
</feature>
<protein>
    <recommendedName>
        <fullName evidence="4">Glutaredoxin domain-containing protein</fullName>
    </recommendedName>
</protein>
<feature type="transmembrane region" description="Helical" evidence="1">
    <location>
        <begin position="80"/>
        <end position="99"/>
    </location>
</feature>
<dbReference type="InterPro" id="IPR036249">
    <property type="entry name" value="Thioredoxin-like_sf"/>
</dbReference>
<accession>A0A9W6GGK5</accession>
<gene>
    <name evidence="2" type="ORF">TISLANDTSLP1_10150</name>
</gene>
<keyword evidence="3" id="KW-1185">Reference proteome</keyword>
<proteinExistence type="predicted"/>
<feature type="transmembrane region" description="Helical" evidence="1">
    <location>
        <begin position="50"/>
        <end position="68"/>
    </location>
</feature>
<sequence>MSKIKKIKISSLFYLSGFLFILAETILHIYGKSVCSTEGCKVVESFVKGGNLVLLIAGLILFGILFFISFHKFSESLISFVEKVHSSILIIALSIEGYLLGFQTFIIKEFCVFCFTVFGILFLSSLFRIFERRLEIILAFTGFISVFFMTYVINPEINQIPSNQYVLVYSKGCPHCEEVIQFCKTHSISIQTVEAKKLAGILKSLKIEHVPILVCDEGETKKFIIGQDNIKEYLLTKASTTNTEQGVCPIFEKEKCQ</sequence>
<keyword evidence="1" id="KW-0812">Transmembrane</keyword>
<evidence type="ECO:0008006" key="4">
    <source>
        <dbReference type="Google" id="ProtNLM"/>
    </source>
</evidence>
<keyword evidence="1" id="KW-0472">Membrane</keyword>
<keyword evidence="1" id="KW-1133">Transmembrane helix</keyword>
<dbReference type="EMBL" id="BSDX01000001">
    <property type="protein sequence ID" value="GLI53322.1"/>
    <property type="molecule type" value="Genomic_DNA"/>
</dbReference>
<evidence type="ECO:0000256" key="1">
    <source>
        <dbReference type="SAM" id="Phobius"/>
    </source>
</evidence>
<dbReference type="Gene3D" id="3.40.30.10">
    <property type="entry name" value="Glutaredoxin"/>
    <property type="match status" value="1"/>
</dbReference>